<dbReference type="PANTHER" id="PTHR47121">
    <property type="entry name" value="THYLAKOID LUMENAL PROTEIN TL20.3, CHLOROPLASTIC"/>
    <property type="match status" value="1"/>
</dbReference>
<feature type="compositionally biased region" description="Basic and acidic residues" evidence="1">
    <location>
        <begin position="912"/>
        <end position="939"/>
    </location>
</feature>
<dbReference type="Pfam" id="PF23398">
    <property type="entry name" value="FAZ1_cons"/>
    <property type="match status" value="6"/>
</dbReference>
<name>F9WRX5_TRYVY</name>
<feature type="domain" description="Flagellar attachment zone protein 1 conserved" evidence="2">
    <location>
        <begin position="324"/>
        <end position="405"/>
    </location>
</feature>
<dbReference type="VEuPathDB" id="TriTrypDB:TvY486_0030950"/>
<evidence type="ECO:0000313" key="4">
    <source>
        <dbReference type="Proteomes" id="UP000009027"/>
    </source>
</evidence>
<keyword evidence="4" id="KW-1185">Reference proteome</keyword>
<proteinExistence type="predicted"/>
<dbReference type="AlphaFoldDB" id="F9WRX5"/>
<dbReference type="PANTHER" id="PTHR47121:SF2">
    <property type="entry name" value="THYLAKOID LUMENAL PROTEIN TL20.3, CHLOROPLASTIC"/>
    <property type="match status" value="1"/>
</dbReference>
<dbReference type="EMBL" id="CAEX01005265">
    <property type="protein sequence ID" value="CCD20311.1"/>
    <property type="molecule type" value="Genomic_DNA"/>
</dbReference>
<organism evidence="3 4">
    <name type="scientific">Trypanosoma vivax (strain Y486)</name>
    <dbReference type="NCBI Taxonomy" id="1055687"/>
    <lineage>
        <taxon>Eukaryota</taxon>
        <taxon>Discoba</taxon>
        <taxon>Euglenozoa</taxon>
        <taxon>Kinetoplastea</taxon>
        <taxon>Metakinetoplastina</taxon>
        <taxon>Trypanosomatida</taxon>
        <taxon>Trypanosomatidae</taxon>
        <taxon>Trypanosoma</taxon>
        <taxon>Duttonella</taxon>
    </lineage>
</organism>
<gene>
    <name evidence="3" type="ORF">TvY486_0030950</name>
</gene>
<dbReference type="Proteomes" id="UP000009027">
    <property type="component" value="Unassembled WGS sequence"/>
</dbReference>
<feature type="domain" description="Flagellar attachment zone protein 1 conserved" evidence="2">
    <location>
        <begin position="227"/>
        <end position="308"/>
    </location>
</feature>
<feature type="region of interest" description="Disordered" evidence="1">
    <location>
        <begin position="910"/>
        <end position="949"/>
    </location>
</feature>
<feature type="domain" description="Flagellar attachment zone protein 1 conserved" evidence="2">
    <location>
        <begin position="130"/>
        <end position="211"/>
    </location>
</feature>
<evidence type="ECO:0000256" key="1">
    <source>
        <dbReference type="SAM" id="MobiDB-lite"/>
    </source>
</evidence>
<evidence type="ECO:0000259" key="2">
    <source>
        <dbReference type="Pfam" id="PF23398"/>
    </source>
</evidence>
<reference evidence="3 4" key="1">
    <citation type="journal article" date="2012" name="Proc. Natl. Acad. Sci. U.S.A.">
        <title>Antigenic diversity is generated by distinct evolutionary mechanisms in African trypanosome species.</title>
        <authorList>
            <person name="Jackson A.P."/>
            <person name="Berry A."/>
            <person name="Aslett M."/>
            <person name="Allison H.C."/>
            <person name="Burton P."/>
            <person name="Vavrova-Anderson J."/>
            <person name="Brown R."/>
            <person name="Browne H."/>
            <person name="Corton N."/>
            <person name="Hauser H."/>
            <person name="Gamble J."/>
            <person name="Gilderthorp R."/>
            <person name="Marcello L."/>
            <person name="McQuillan J."/>
            <person name="Otto T.D."/>
            <person name="Quail M.A."/>
            <person name="Sanders M.J."/>
            <person name="van Tonder A."/>
            <person name="Ginger M.L."/>
            <person name="Field M.C."/>
            <person name="Barry J.D."/>
            <person name="Hertz-Fowler C."/>
            <person name="Berriman M."/>
        </authorList>
    </citation>
    <scope>NUCLEOTIDE SEQUENCE</scope>
    <source>
        <strain evidence="3 4">Y486</strain>
    </source>
</reference>
<sequence>MTARDVDIALDGCCFANALSACGAGAADRDGVVVTQRSCRLGGDPSVPMTSARLAAIGEALDADVCGALGLPRGSVRNVQLPGDGSVATFDVHHPASMTARDVDSALDGCCFANALSACGAGAADRDGVVVTQRSCRLGGDPSVPMTSARLAAIGEALDADVCGALGLPRGSVRNVQLPGDGSVATFDVHHPASMTARDVDSALDGCCFANALSACGAGAADRDGVVVTQRSCRLGGDPSVPMTSARLAAIGEALDADVCGALGLPRGSVRNVQLPGDGSVATFDVHHPASMTARDVDSGLDGCCFANALSACGAGAADRDGVVVTQRSCRLGGDPSVPMTSARLAAIGEALDADVCGALGLPRGSVRNVFFIVECCTFCFDVHHPASMTARDVDSALDGCCFANAFRCFSSFVFSSSFSSCLSLFSVSEHFLLFDFNVCPYVSSQFMILMEKALNVDISSSLSVDGLSVRNLSLFYDCSLLSFDVCYPATVQKVEVDRCVENCTFKYLSRVCSHSDFVSGSTVFLDRVSVAVHESFLLLFCSIFLLGSGWSSVYNLNTSAIAIALNMDVCSSLTLQRDCVRDVVVDFNCSCVTFTVVAPRCIDQRAAEEALRASPFANMWKLHDPNNCISLLERARTMLKRGHGVACTDAFGPKPGFCSVEHVNGLPSLSSFVSGLFCVGFCGRFWTNVVDNHYQELIECVVSDLASEQLFATSIQGCSRISSLNIVIRVCLYYSKHLSSADVLRILDVASFSSSWQLYKRLYPQSHLKRVSSFHCLRVAGEGWHNVSNMDELKLAVVGDIIECLRLVADSVDILRYDLRENLSVEFYVFHDGSLDSCTIDKMLAQSPLTRLLTLHRSYCSLTQPPKDSCAAFVSETMPDSLPLPLPPCNMPQVGAARPVRRYADCNQMGYDERRAPKGKSNDDLQNRSNEKHPEHRWKVATPRLPPL</sequence>
<feature type="domain" description="Flagellar attachment zone protein 1 conserved" evidence="2">
    <location>
        <begin position="547"/>
        <end position="625"/>
    </location>
</feature>
<feature type="domain" description="Flagellar attachment zone protein 1 conserved" evidence="2">
    <location>
        <begin position="772"/>
        <end position="858"/>
    </location>
</feature>
<feature type="domain" description="Flagellar attachment zone protein 1 conserved" evidence="2">
    <location>
        <begin position="33"/>
        <end position="114"/>
    </location>
</feature>
<accession>F9WRX5</accession>
<dbReference type="InterPro" id="IPR056614">
    <property type="entry name" value="FAZ1_cons"/>
</dbReference>
<dbReference type="InterPro" id="IPR053285">
    <property type="entry name" value="Thylakoid_lumenal_pentapeptide"/>
</dbReference>
<protein>
    <recommendedName>
        <fullName evidence="2">Flagellar attachment zone protein 1 conserved domain-containing protein</fullName>
    </recommendedName>
</protein>
<dbReference type="PROSITE" id="PS51257">
    <property type="entry name" value="PROKAR_LIPOPROTEIN"/>
    <property type="match status" value="1"/>
</dbReference>
<evidence type="ECO:0000313" key="3">
    <source>
        <dbReference type="EMBL" id="CCD20311.1"/>
    </source>
</evidence>